<dbReference type="AlphaFoldDB" id="A0A0E9RI91"/>
<dbReference type="EMBL" id="GBXM01080382">
    <property type="protein sequence ID" value="JAH28195.1"/>
    <property type="molecule type" value="Transcribed_RNA"/>
</dbReference>
<protein>
    <submittedName>
        <fullName evidence="1">Uncharacterized protein</fullName>
    </submittedName>
</protein>
<name>A0A0E9RI91_ANGAN</name>
<accession>A0A0E9RI91</accession>
<organism evidence="1">
    <name type="scientific">Anguilla anguilla</name>
    <name type="common">European freshwater eel</name>
    <name type="synonym">Muraena anguilla</name>
    <dbReference type="NCBI Taxonomy" id="7936"/>
    <lineage>
        <taxon>Eukaryota</taxon>
        <taxon>Metazoa</taxon>
        <taxon>Chordata</taxon>
        <taxon>Craniata</taxon>
        <taxon>Vertebrata</taxon>
        <taxon>Euteleostomi</taxon>
        <taxon>Actinopterygii</taxon>
        <taxon>Neopterygii</taxon>
        <taxon>Teleostei</taxon>
        <taxon>Anguilliformes</taxon>
        <taxon>Anguillidae</taxon>
        <taxon>Anguilla</taxon>
    </lineage>
</organism>
<sequence>MLLSSCYCNKTIDTTLQ</sequence>
<reference evidence="1" key="2">
    <citation type="journal article" date="2015" name="Fish Shellfish Immunol.">
        <title>Early steps in the European eel (Anguilla anguilla)-Vibrio vulnificus interaction in the gills: Role of the RtxA13 toxin.</title>
        <authorList>
            <person name="Callol A."/>
            <person name="Pajuelo D."/>
            <person name="Ebbesson L."/>
            <person name="Teles M."/>
            <person name="MacKenzie S."/>
            <person name="Amaro C."/>
        </authorList>
    </citation>
    <scope>NUCLEOTIDE SEQUENCE</scope>
</reference>
<reference evidence="1" key="1">
    <citation type="submission" date="2014-11" db="EMBL/GenBank/DDBJ databases">
        <authorList>
            <person name="Amaro Gonzalez C."/>
        </authorList>
    </citation>
    <scope>NUCLEOTIDE SEQUENCE</scope>
</reference>
<evidence type="ECO:0000313" key="1">
    <source>
        <dbReference type="EMBL" id="JAH28195.1"/>
    </source>
</evidence>
<proteinExistence type="predicted"/>